<dbReference type="RefSeq" id="XP_040746432.1">
    <property type="nucleotide sequence ID" value="XM_040886574.1"/>
</dbReference>
<keyword evidence="1" id="KW-0472">Membrane</keyword>
<sequence>MFEPRYSPSLDAAPSSVSSMLVTISSSFASIVGCTFVIYRLYILDRSLWACRHMLLCALTGAYAVMCFAALISGCVFLVYGRIPSPAGCTLGGMIEFW</sequence>
<evidence type="ECO:0008006" key="4">
    <source>
        <dbReference type="Google" id="ProtNLM"/>
    </source>
</evidence>
<evidence type="ECO:0000256" key="1">
    <source>
        <dbReference type="SAM" id="Phobius"/>
    </source>
</evidence>
<name>A0A1Y1WHZ7_9FUNG</name>
<dbReference type="Proteomes" id="UP000193922">
    <property type="component" value="Unassembled WGS sequence"/>
</dbReference>
<dbReference type="EMBL" id="MCFD01000002">
    <property type="protein sequence ID" value="ORX73092.1"/>
    <property type="molecule type" value="Genomic_DNA"/>
</dbReference>
<protein>
    <recommendedName>
        <fullName evidence="4">Glucose receptor Git3 N-terminal domain-containing protein</fullName>
    </recommendedName>
</protein>
<dbReference type="AlphaFoldDB" id="A0A1Y1WHZ7"/>
<dbReference type="OrthoDB" id="5592134at2759"/>
<comment type="caution">
    <text evidence="2">The sequence shown here is derived from an EMBL/GenBank/DDBJ whole genome shotgun (WGS) entry which is preliminary data.</text>
</comment>
<accession>A0A1Y1WHZ7</accession>
<gene>
    <name evidence="2" type="ORF">DL89DRAFT_265237</name>
</gene>
<evidence type="ECO:0000313" key="2">
    <source>
        <dbReference type="EMBL" id="ORX73092.1"/>
    </source>
</evidence>
<feature type="transmembrane region" description="Helical" evidence="1">
    <location>
        <begin position="20"/>
        <end position="42"/>
    </location>
</feature>
<evidence type="ECO:0000313" key="3">
    <source>
        <dbReference type="Proteomes" id="UP000193922"/>
    </source>
</evidence>
<feature type="non-terminal residue" evidence="2">
    <location>
        <position position="98"/>
    </location>
</feature>
<keyword evidence="1" id="KW-1133">Transmembrane helix</keyword>
<dbReference type="PROSITE" id="PS51257">
    <property type="entry name" value="PROKAR_LIPOPROTEIN"/>
    <property type="match status" value="1"/>
</dbReference>
<keyword evidence="3" id="KW-1185">Reference proteome</keyword>
<keyword evidence="1" id="KW-0812">Transmembrane</keyword>
<reference evidence="2 3" key="1">
    <citation type="submission" date="2016-07" db="EMBL/GenBank/DDBJ databases">
        <title>Pervasive Adenine N6-methylation of Active Genes in Fungi.</title>
        <authorList>
            <consortium name="DOE Joint Genome Institute"/>
            <person name="Mondo S.J."/>
            <person name="Dannebaum R.O."/>
            <person name="Kuo R.C."/>
            <person name="Labutti K."/>
            <person name="Haridas S."/>
            <person name="Kuo A."/>
            <person name="Salamov A."/>
            <person name="Ahrendt S.R."/>
            <person name="Lipzen A."/>
            <person name="Sullivan W."/>
            <person name="Andreopoulos W.B."/>
            <person name="Clum A."/>
            <person name="Lindquist E."/>
            <person name="Daum C."/>
            <person name="Ramamoorthy G.K."/>
            <person name="Gryganskyi A."/>
            <person name="Culley D."/>
            <person name="Magnuson J.K."/>
            <person name="James T.Y."/>
            <person name="O'Malley M.A."/>
            <person name="Stajich J.E."/>
            <person name="Spatafora J.W."/>
            <person name="Visel A."/>
            <person name="Grigoriev I.V."/>
        </authorList>
    </citation>
    <scope>NUCLEOTIDE SEQUENCE [LARGE SCALE GENOMIC DNA]</scope>
    <source>
        <strain evidence="2 3">ATCC 12442</strain>
    </source>
</reference>
<dbReference type="GeneID" id="63803222"/>
<feature type="transmembrane region" description="Helical" evidence="1">
    <location>
        <begin position="54"/>
        <end position="80"/>
    </location>
</feature>
<organism evidence="2 3">
    <name type="scientific">Linderina pennispora</name>
    <dbReference type="NCBI Taxonomy" id="61395"/>
    <lineage>
        <taxon>Eukaryota</taxon>
        <taxon>Fungi</taxon>
        <taxon>Fungi incertae sedis</taxon>
        <taxon>Zoopagomycota</taxon>
        <taxon>Kickxellomycotina</taxon>
        <taxon>Kickxellomycetes</taxon>
        <taxon>Kickxellales</taxon>
        <taxon>Kickxellaceae</taxon>
        <taxon>Linderina</taxon>
    </lineage>
</organism>
<proteinExistence type="predicted"/>